<dbReference type="OrthoDB" id="5815235at2759"/>
<reference evidence="1" key="1">
    <citation type="submission" date="2021-02" db="EMBL/GenBank/DDBJ databases">
        <authorList>
            <person name="Dougan E. K."/>
            <person name="Rhodes N."/>
            <person name="Thang M."/>
            <person name="Chan C."/>
        </authorList>
    </citation>
    <scope>NUCLEOTIDE SEQUENCE</scope>
</reference>
<keyword evidence="2" id="KW-1185">Reference proteome</keyword>
<dbReference type="AlphaFoldDB" id="A0A812JC14"/>
<dbReference type="EMBL" id="CAJNIZ010001769">
    <property type="protein sequence ID" value="CAE7198993.1"/>
    <property type="molecule type" value="Genomic_DNA"/>
</dbReference>
<evidence type="ECO:0000313" key="2">
    <source>
        <dbReference type="Proteomes" id="UP000649617"/>
    </source>
</evidence>
<evidence type="ECO:0000313" key="1">
    <source>
        <dbReference type="EMBL" id="CAE7198993.1"/>
    </source>
</evidence>
<protein>
    <submittedName>
        <fullName evidence="1">FolD protein</fullName>
    </submittedName>
</protein>
<accession>A0A812JC14</accession>
<gene>
    <name evidence="1" type="primary">folD</name>
    <name evidence="1" type="ORF">SPIL2461_LOCUS1739</name>
</gene>
<proteinExistence type="predicted"/>
<name>A0A812JC14_SYMPI</name>
<dbReference type="Proteomes" id="UP000649617">
    <property type="component" value="Unassembled WGS sequence"/>
</dbReference>
<sequence>MRVLHGTIRFCGDSSGALVRVLRRAQNDLRALWGHVGIKVGLAVPATGSLDWELLVLDAGKVSMLSAARLRRGDRIVRVAEVTELRAMIVRLALLDSCGEAEPQAVELEVEFRTLAEAASVAETAMPLKCQGLDLSDWEEDDLPSLPSYSDSSQSLDVLAGVGESRERSMMIRLRRVIRSLRQAEIQVLLDKMILQGEPLVSGSTPDPTDGAIALEVERLSQTLLHVAGLEGLEGQTEVQKAGGKQLWRALVDGRQGADRVGAAVDQDLPVPVSSLWSEALLRVAIEALELRREELTSYAEMWSMRLIEAEHYNQLDEIDETIGWVAQQIDCLKAKAQQSLLLKRVEAEGADRPASCLLDTSYPKDSKVRPSPLKLRWAMLKKPARDLVREVARLRPVRTQKAPEAKTSQDHWNPAPGQLLSFQQWLQSSAGRSVVERYRGQRS</sequence>
<organism evidence="1 2">
    <name type="scientific">Symbiodinium pilosum</name>
    <name type="common">Dinoflagellate</name>
    <dbReference type="NCBI Taxonomy" id="2952"/>
    <lineage>
        <taxon>Eukaryota</taxon>
        <taxon>Sar</taxon>
        <taxon>Alveolata</taxon>
        <taxon>Dinophyceae</taxon>
        <taxon>Suessiales</taxon>
        <taxon>Symbiodiniaceae</taxon>
        <taxon>Symbiodinium</taxon>
    </lineage>
</organism>
<comment type="caution">
    <text evidence="1">The sequence shown here is derived from an EMBL/GenBank/DDBJ whole genome shotgun (WGS) entry which is preliminary data.</text>
</comment>